<evidence type="ECO:0000313" key="2">
    <source>
        <dbReference type="Proteomes" id="UP000199514"/>
    </source>
</evidence>
<protein>
    <submittedName>
        <fullName evidence="1">Uncharacterized protein</fullName>
    </submittedName>
</protein>
<keyword evidence="2" id="KW-1185">Reference proteome</keyword>
<dbReference type="STRING" id="927664.SAMN05421780_11344"/>
<dbReference type="Proteomes" id="UP000199514">
    <property type="component" value="Unassembled WGS sequence"/>
</dbReference>
<accession>A0A1I1N945</accession>
<dbReference type="AlphaFoldDB" id="A0A1I1N945"/>
<dbReference type="RefSeq" id="WP_143084017.1">
    <property type="nucleotide sequence ID" value="NZ_FOLE01000013.1"/>
</dbReference>
<reference evidence="1 2" key="1">
    <citation type="submission" date="2016-10" db="EMBL/GenBank/DDBJ databases">
        <authorList>
            <person name="de Groot N.N."/>
        </authorList>
    </citation>
    <scope>NUCLEOTIDE SEQUENCE [LARGE SCALE GENOMIC DNA]</scope>
    <source>
        <strain evidence="1 2">DSM 6793</strain>
    </source>
</reference>
<evidence type="ECO:0000313" key="1">
    <source>
        <dbReference type="EMBL" id="SFC93985.1"/>
    </source>
</evidence>
<sequence>MKNYLCLTYDLIEKNSTLGYNPLNIPEFYELKFTPVFEYEKELGLTIEDKLDMLRNVISYLKERNIHVTFTDRVYDEEKQWERNEGQNWRYLPVAELQGNNICVNPRNIDFLSIYLSIGHIYGHLVQRMEHEKYKKITDFLNYPKPLDLNFILTEYRNKFGGNYKEDFLQFEIEAFRYAKFAFLRAGNEFNELLDYAMNVYIETDFNELWRWVTISNLKSGPDFMDEFQKCWYNNRGKYTTIEPKKIEVNVVPDPNGSLIVIRDNVMVNS</sequence>
<name>A0A1I1N945_9BACT</name>
<gene>
    <name evidence="1" type="ORF">SAMN05421780_11344</name>
</gene>
<proteinExistence type="predicted"/>
<organism evidence="1 2">
    <name type="scientific">Flexibacter flexilis DSM 6793</name>
    <dbReference type="NCBI Taxonomy" id="927664"/>
    <lineage>
        <taxon>Bacteria</taxon>
        <taxon>Pseudomonadati</taxon>
        <taxon>Bacteroidota</taxon>
        <taxon>Cytophagia</taxon>
        <taxon>Cytophagales</taxon>
        <taxon>Flexibacteraceae</taxon>
        <taxon>Flexibacter</taxon>
    </lineage>
</organism>
<dbReference type="EMBL" id="FOLE01000013">
    <property type="protein sequence ID" value="SFC93985.1"/>
    <property type="molecule type" value="Genomic_DNA"/>
</dbReference>